<organism evidence="16 17">
    <name type="scientific">Pendulispora brunnea</name>
    <dbReference type="NCBI Taxonomy" id="2905690"/>
    <lineage>
        <taxon>Bacteria</taxon>
        <taxon>Pseudomonadati</taxon>
        <taxon>Myxococcota</taxon>
        <taxon>Myxococcia</taxon>
        <taxon>Myxococcales</taxon>
        <taxon>Sorangiineae</taxon>
        <taxon>Pendulisporaceae</taxon>
        <taxon>Pendulispora</taxon>
    </lineage>
</organism>
<evidence type="ECO:0000256" key="10">
    <source>
        <dbReference type="ARBA" id="ARBA00044770"/>
    </source>
</evidence>
<evidence type="ECO:0000256" key="8">
    <source>
        <dbReference type="ARBA" id="ARBA00022801"/>
    </source>
</evidence>
<evidence type="ECO:0000313" key="17">
    <source>
        <dbReference type="Proteomes" id="UP001379533"/>
    </source>
</evidence>
<keyword evidence="17" id="KW-1185">Reference proteome</keyword>
<feature type="domain" description="Penicillin-binding protein transpeptidase" evidence="13">
    <location>
        <begin position="313"/>
        <end position="582"/>
    </location>
</feature>
<dbReference type="PANTHER" id="PTHR32282:SF15">
    <property type="entry name" value="PENICILLIN-BINDING PROTEIN 1C"/>
    <property type="match status" value="1"/>
</dbReference>
<evidence type="ECO:0000256" key="4">
    <source>
        <dbReference type="ARBA" id="ARBA00022645"/>
    </source>
</evidence>
<feature type="domain" description="Glycosyl transferase family 51" evidence="14">
    <location>
        <begin position="60"/>
        <end position="227"/>
    </location>
</feature>
<evidence type="ECO:0000259" key="15">
    <source>
        <dbReference type="Pfam" id="PF06832"/>
    </source>
</evidence>
<evidence type="ECO:0000256" key="6">
    <source>
        <dbReference type="ARBA" id="ARBA00022676"/>
    </source>
</evidence>
<keyword evidence="8" id="KW-0378">Hydrolase</keyword>
<comment type="similarity">
    <text evidence="2">In the C-terminal section; belongs to the transpeptidase family.</text>
</comment>
<keyword evidence="7" id="KW-0808">Transferase</keyword>
<dbReference type="InterPro" id="IPR009647">
    <property type="entry name" value="PBP_C"/>
</dbReference>
<evidence type="ECO:0000256" key="1">
    <source>
        <dbReference type="ARBA" id="ARBA00004752"/>
    </source>
</evidence>
<dbReference type="Pfam" id="PF00905">
    <property type="entry name" value="Transpeptidase"/>
    <property type="match status" value="1"/>
</dbReference>
<reference evidence="16 17" key="1">
    <citation type="submission" date="2021-12" db="EMBL/GenBank/DDBJ databases">
        <title>Discovery of the Pendulisporaceae a myxobacterial family with distinct sporulation behavior and unique specialized metabolism.</title>
        <authorList>
            <person name="Garcia R."/>
            <person name="Popoff A."/>
            <person name="Bader C.D."/>
            <person name="Loehr J."/>
            <person name="Walesch S."/>
            <person name="Walt C."/>
            <person name="Boldt J."/>
            <person name="Bunk B."/>
            <person name="Haeckl F.J.F.P.J."/>
            <person name="Gunesch A.P."/>
            <person name="Birkelbach J."/>
            <person name="Nuebel U."/>
            <person name="Pietschmann T."/>
            <person name="Bach T."/>
            <person name="Mueller R."/>
        </authorList>
    </citation>
    <scope>NUCLEOTIDE SEQUENCE [LARGE SCALE GENOMIC DNA]</scope>
    <source>
        <strain evidence="16 17">MSr12523</strain>
    </source>
</reference>
<keyword evidence="12" id="KW-1133">Transmembrane helix</keyword>
<evidence type="ECO:0000313" key="16">
    <source>
        <dbReference type="EMBL" id="WXA98815.1"/>
    </source>
</evidence>
<sequence>MNRKNIAWLLAIPMAPIWLLAIVVAFTRRPAELVNPAGSYSQSVRYVDREGGLLREVRADDASRARWIPLEEMGTYARMSVLAAEDRRFYLHAGVDPLAVVRAFGSDLWQRRIVSGASTLTMQLARLVRPHPRNLWGKVTEAAFALRIERALSKDRILEEYMNRAPFGPNLRGLDAASRYYFDKPPRALSLAEAATLAAIPRGPSLYAPTRDDGRVLRRRNRILDRMLTAGVITEEQHRRASDEPLVVRKAKGTFGAPHLVQALMSGRLPGGAPPKDGSPIVTTIDRDLQSEAETEALRAIGSLQKKHVTAASVLVLDNATGDVLAYVGSHGFGDAEHGGQNDGVLARRQPGSTLKPFVYGLGMEERDLTSASLLPDLEMRIELPDGVYAPKNYDERFHGPVRLREALANSYNVPAVWVGQQVGPGRLLDRLHALGFGSLDQASDYYGPALALGDGEVTLLELTNAYAAIARGGVMKPVRFVRTLPSASGARVMPAEMTAVLTDILRDKNARIASFGERSVLDLPFDVAVKTGTSKGFRDNWTVGFTREVTVGVWAGNFDGSAMSGISGITGAGPLFRSVMEAAMRGRPKGSLAPDPDESLALRTVEICPLSGGAPTQACPHAIRDYIPRDRTLDPCTMHESVAGRVVERYPAAFTAWAHAAGREGARGEGRLHLTYPHDGARFAIDPERPRGLQSITVRIEAPPGVQQAALRIDGQLVARIGSPFVVRWPLEQGTHTFVAEANGTSSSPVRVEVD</sequence>
<dbReference type="Gene3D" id="3.40.710.10">
    <property type="entry name" value="DD-peptidase/beta-lactamase superfamily"/>
    <property type="match status" value="1"/>
</dbReference>
<dbReference type="InterPro" id="IPR023346">
    <property type="entry name" value="Lysozyme-like_dom_sf"/>
</dbReference>
<evidence type="ECO:0000259" key="14">
    <source>
        <dbReference type="Pfam" id="PF00912"/>
    </source>
</evidence>
<dbReference type="NCBIfam" id="TIGR02073">
    <property type="entry name" value="PBP_1c"/>
    <property type="match status" value="1"/>
</dbReference>
<evidence type="ECO:0000259" key="13">
    <source>
        <dbReference type="Pfam" id="PF00905"/>
    </source>
</evidence>
<dbReference type="InterPro" id="IPR001460">
    <property type="entry name" value="PCN-bd_Tpept"/>
</dbReference>
<dbReference type="Proteomes" id="UP001379533">
    <property type="component" value="Chromosome"/>
</dbReference>
<dbReference type="Pfam" id="PF06832">
    <property type="entry name" value="BiPBP_C"/>
    <property type="match status" value="1"/>
</dbReference>
<dbReference type="EMBL" id="CP089982">
    <property type="protein sequence ID" value="WXA98815.1"/>
    <property type="molecule type" value="Genomic_DNA"/>
</dbReference>
<evidence type="ECO:0000256" key="2">
    <source>
        <dbReference type="ARBA" id="ARBA00007090"/>
    </source>
</evidence>
<evidence type="ECO:0000256" key="3">
    <source>
        <dbReference type="ARBA" id="ARBA00007739"/>
    </source>
</evidence>
<comment type="similarity">
    <text evidence="3">In the N-terminal section; belongs to the glycosyltransferase 51 family.</text>
</comment>
<dbReference type="RefSeq" id="WP_394849435.1">
    <property type="nucleotide sequence ID" value="NZ_CP089982.1"/>
</dbReference>
<dbReference type="InterPro" id="IPR036950">
    <property type="entry name" value="PBP_transglycosylase"/>
</dbReference>
<proteinExistence type="inferred from homology"/>
<dbReference type="InterPro" id="IPR012338">
    <property type="entry name" value="Beta-lactam/transpept-like"/>
</dbReference>
<evidence type="ECO:0000256" key="12">
    <source>
        <dbReference type="SAM" id="Phobius"/>
    </source>
</evidence>
<dbReference type="SUPFAM" id="SSF56601">
    <property type="entry name" value="beta-lactamase/transpeptidase-like"/>
    <property type="match status" value="1"/>
</dbReference>
<evidence type="ECO:0000256" key="9">
    <source>
        <dbReference type="ARBA" id="ARBA00023268"/>
    </source>
</evidence>
<protein>
    <recommendedName>
        <fullName evidence="10">peptidoglycan glycosyltransferase</fullName>
        <ecNumber evidence="10">2.4.99.28</ecNumber>
    </recommendedName>
</protein>
<keyword evidence="6" id="KW-0328">Glycosyltransferase</keyword>
<keyword evidence="12" id="KW-0472">Membrane</keyword>
<comment type="catalytic activity">
    <reaction evidence="11">
        <text>[GlcNAc-(1-&gt;4)-Mur2Ac(oyl-L-Ala-gamma-D-Glu-L-Lys-D-Ala-D-Ala)](n)-di-trans,octa-cis-undecaprenyl diphosphate + beta-D-GlcNAc-(1-&gt;4)-Mur2Ac(oyl-L-Ala-gamma-D-Glu-L-Lys-D-Ala-D-Ala)-di-trans,octa-cis-undecaprenyl diphosphate = [GlcNAc-(1-&gt;4)-Mur2Ac(oyl-L-Ala-gamma-D-Glu-L-Lys-D-Ala-D-Ala)](n+1)-di-trans,octa-cis-undecaprenyl diphosphate + di-trans,octa-cis-undecaprenyl diphosphate + H(+)</text>
        <dbReference type="Rhea" id="RHEA:23708"/>
        <dbReference type="Rhea" id="RHEA-COMP:9602"/>
        <dbReference type="Rhea" id="RHEA-COMP:9603"/>
        <dbReference type="ChEBI" id="CHEBI:15378"/>
        <dbReference type="ChEBI" id="CHEBI:58405"/>
        <dbReference type="ChEBI" id="CHEBI:60033"/>
        <dbReference type="ChEBI" id="CHEBI:78435"/>
        <dbReference type="EC" id="2.4.99.28"/>
    </reaction>
</comment>
<keyword evidence="12" id="KW-0812">Transmembrane</keyword>
<dbReference type="PANTHER" id="PTHR32282">
    <property type="entry name" value="BINDING PROTEIN TRANSPEPTIDASE, PUTATIVE-RELATED"/>
    <property type="match status" value="1"/>
</dbReference>
<name>A0ABZ2KMH9_9BACT</name>
<gene>
    <name evidence="16" type="primary">pbpC</name>
    <name evidence="16" type="ORF">LZC95_18555</name>
</gene>
<evidence type="ECO:0000256" key="5">
    <source>
        <dbReference type="ARBA" id="ARBA00022670"/>
    </source>
</evidence>
<evidence type="ECO:0000256" key="7">
    <source>
        <dbReference type="ARBA" id="ARBA00022679"/>
    </source>
</evidence>
<keyword evidence="4" id="KW-0121">Carboxypeptidase</keyword>
<dbReference type="InterPro" id="IPR011815">
    <property type="entry name" value="PBP_1c"/>
</dbReference>
<dbReference type="EC" id="2.4.99.28" evidence="10"/>
<dbReference type="InterPro" id="IPR001264">
    <property type="entry name" value="Glyco_trans_51"/>
</dbReference>
<dbReference type="SUPFAM" id="SSF53955">
    <property type="entry name" value="Lysozyme-like"/>
    <property type="match status" value="1"/>
</dbReference>
<dbReference type="Pfam" id="PF00912">
    <property type="entry name" value="Transgly"/>
    <property type="match status" value="1"/>
</dbReference>
<feature type="transmembrane region" description="Helical" evidence="12">
    <location>
        <begin position="7"/>
        <end position="26"/>
    </location>
</feature>
<feature type="domain" description="Penicillin-binding C-terminal" evidence="15">
    <location>
        <begin position="666"/>
        <end position="752"/>
    </location>
</feature>
<accession>A0ABZ2KMH9</accession>
<dbReference type="InterPro" id="IPR050396">
    <property type="entry name" value="Glycosyltr_51/Transpeptidase"/>
</dbReference>
<keyword evidence="5" id="KW-0645">Protease</keyword>
<comment type="pathway">
    <text evidence="1">Cell wall biogenesis; peptidoglycan biosynthesis.</text>
</comment>
<evidence type="ECO:0000256" key="11">
    <source>
        <dbReference type="ARBA" id="ARBA00049902"/>
    </source>
</evidence>
<dbReference type="Gene3D" id="1.10.3810.10">
    <property type="entry name" value="Biosynthetic peptidoglycan transglycosylase-like"/>
    <property type="match status" value="1"/>
</dbReference>
<keyword evidence="9" id="KW-0511">Multifunctional enzyme</keyword>